<dbReference type="InterPro" id="IPR036864">
    <property type="entry name" value="Zn2-C6_fun-type_DNA-bd_sf"/>
</dbReference>
<evidence type="ECO:0000259" key="4">
    <source>
        <dbReference type="PROSITE" id="PS50048"/>
    </source>
</evidence>
<feature type="region of interest" description="Disordered" evidence="3">
    <location>
        <begin position="699"/>
        <end position="777"/>
    </location>
</feature>
<dbReference type="SUPFAM" id="SSF57701">
    <property type="entry name" value="Zn2/Cys6 DNA-binding domain"/>
    <property type="match status" value="1"/>
</dbReference>
<gene>
    <name evidence="5" type="ORF">BKA67DRAFT_520400</name>
</gene>
<dbReference type="InterPro" id="IPR001138">
    <property type="entry name" value="Zn2Cys6_DnaBD"/>
</dbReference>
<keyword evidence="6" id="KW-1185">Reference proteome</keyword>
<dbReference type="SMART" id="SM00066">
    <property type="entry name" value="GAL4"/>
    <property type="match status" value="1"/>
</dbReference>
<dbReference type="RefSeq" id="XP_045955948.1">
    <property type="nucleotide sequence ID" value="XM_046098176.1"/>
</dbReference>
<dbReference type="EMBL" id="JAGPXC010000006">
    <property type="protein sequence ID" value="KAH6651670.1"/>
    <property type="molecule type" value="Genomic_DNA"/>
</dbReference>
<comment type="caution">
    <text evidence="5">The sequence shown here is derived from an EMBL/GenBank/DDBJ whole genome shotgun (WGS) entry which is preliminary data.</text>
</comment>
<dbReference type="Pfam" id="PF04082">
    <property type="entry name" value="Fungal_trans"/>
    <property type="match status" value="1"/>
</dbReference>
<feature type="domain" description="Zn(2)-C6 fungal-type" evidence="4">
    <location>
        <begin position="56"/>
        <end position="86"/>
    </location>
</feature>
<dbReference type="GO" id="GO:0006351">
    <property type="term" value="P:DNA-templated transcription"/>
    <property type="evidence" value="ECO:0007669"/>
    <property type="project" value="InterPro"/>
</dbReference>
<dbReference type="Pfam" id="PF00172">
    <property type="entry name" value="Zn_clus"/>
    <property type="match status" value="1"/>
</dbReference>
<organism evidence="5 6">
    <name type="scientific">Truncatella angustata</name>
    <dbReference type="NCBI Taxonomy" id="152316"/>
    <lineage>
        <taxon>Eukaryota</taxon>
        <taxon>Fungi</taxon>
        <taxon>Dikarya</taxon>
        <taxon>Ascomycota</taxon>
        <taxon>Pezizomycotina</taxon>
        <taxon>Sordariomycetes</taxon>
        <taxon>Xylariomycetidae</taxon>
        <taxon>Amphisphaeriales</taxon>
        <taxon>Sporocadaceae</taxon>
        <taxon>Truncatella</taxon>
    </lineage>
</organism>
<dbReference type="Proteomes" id="UP000758603">
    <property type="component" value="Unassembled WGS sequence"/>
</dbReference>
<evidence type="ECO:0000256" key="1">
    <source>
        <dbReference type="ARBA" id="ARBA00022723"/>
    </source>
</evidence>
<dbReference type="PANTHER" id="PTHR46910">
    <property type="entry name" value="TRANSCRIPTION FACTOR PDR1"/>
    <property type="match status" value="1"/>
</dbReference>
<dbReference type="PROSITE" id="PS00463">
    <property type="entry name" value="ZN2_CY6_FUNGAL_1"/>
    <property type="match status" value="1"/>
</dbReference>
<name>A0A9P8UGB3_9PEZI</name>
<feature type="compositionally biased region" description="Polar residues" evidence="3">
    <location>
        <begin position="719"/>
        <end position="741"/>
    </location>
</feature>
<dbReference type="GO" id="GO:0008270">
    <property type="term" value="F:zinc ion binding"/>
    <property type="evidence" value="ECO:0007669"/>
    <property type="project" value="InterPro"/>
</dbReference>
<evidence type="ECO:0000256" key="3">
    <source>
        <dbReference type="SAM" id="MobiDB-lite"/>
    </source>
</evidence>
<dbReference type="GeneID" id="70127068"/>
<dbReference type="AlphaFoldDB" id="A0A9P8UGB3"/>
<dbReference type="CDD" id="cd12148">
    <property type="entry name" value="fungal_TF_MHR"/>
    <property type="match status" value="1"/>
</dbReference>
<protein>
    <recommendedName>
        <fullName evidence="4">Zn(2)-C6 fungal-type domain-containing protein</fullName>
    </recommendedName>
</protein>
<dbReference type="Gene3D" id="4.10.240.10">
    <property type="entry name" value="Zn(2)-C6 fungal-type DNA-binding domain"/>
    <property type="match status" value="1"/>
</dbReference>
<accession>A0A9P8UGB3</accession>
<keyword evidence="1" id="KW-0479">Metal-binding</keyword>
<dbReference type="InterPro" id="IPR050987">
    <property type="entry name" value="AtrR-like"/>
</dbReference>
<evidence type="ECO:0000313" key="6">
    <source>
        <dbReference type="Proteomes" id="UP000758603"/>
    </source>
</evidence>
<dbReference type="SMART" id="SM00906">
    <property type="entry name" value="Fungal_trans"/>
    <property type="match status" value="1"/>
</dbReference>
<evidence type="ECO:0000256" key="2">
    <source>
        <dbReference type="ARBA" id="ARBA00023242"/>
    </source>
</evidence>
<feature type="compositionally biased region" description="Polar residues" evidence="3">
    <location>
        <begin position="699"/>
        <end position="712"/>
    </location>
</feature>
<keyword evidence="2" id="KW-0539">Nucleus</keyword>
<dbReference type="InterPro" id="IPR007219">
    <property type="entry name" value="XnlR_reg_dom"/>
</dbReference>
<proteinExistence type="predicted"/>
<dbReference type="GO" id="GO:0003677">
    <property type="term" value="F:DNA binding"/>
    <property type="evidence" value="ECO:0007669"/>
    <property type="project" value="InterPro"/>
</dbReference>
<evidence type="ECO:0000313" key="5">
    <source>
        <dbReference type="EMBL" id="KAH6651670.1"/>
    </source>
</evidence>
<dbReference type="PANTHER" id="PTHR46910:SF4">
    <property type="entry name" value="ZN(2)-C6 FUNGAL-TYPE DOMAIN-CONTAINING PROTEIN"/>
    <property type="match status" value="1"/>
</dbReference>
<sequence length="934" mass="103527">MPPGRPPKRPGELEIDGIEGQGTKCKLPRLDRGGTPNDFSSVVKSKLSSYTRTGQACDRCKVRKIRCDALPEGCSHCINQNLECYVTDRVTGRTERRGYMQELEREKTDMLNHIRDLEKLLGSNGVEVKPFDGPLFLQDQGYSSNVTYDAHGNSIQSAPVADSKDSWTQMSPSLWVKTQKPAPRVPRAPASFFGKKSADVHLGVSTDHAPLSSIKGTTLSILGSTIDLGAFEAPDMDEPPVGVQAKSPLYNKSTQAFLQSCTNINPQLHVEYPPRADAFTYAEWYFLMIYPFLPVLHKPTFMNVLTRLYDDPNFKPTVAEVVMVHVVFASIYLQYGLRNRENPEQKAKLKDLSNKHYHFALSKFFDLATSKTFQDLQALTIIAAHTRSFPKPDCSSMVTWICLGMALELGLHRSMPNQKAGTHLENEMRKRVWWSIILMTVTLHGRMGKPMPIRLEDMDVEFPEMIPDELLTKDGVDTSKTGKCLYEIGIVGFRMTAIYLDMYATMYCAKRDPATYPAMVEELEARIATWQEELPESLKPSESSEGHDEMFALYAQYVVHEFRLCLRHPSVALTDDPKFLAENSRVCEKAAKDMLNVAYKLYKLKSQDSTWYSVAEYVAAMFTSLAVVWERRHETDQAEVSALREDMDTWLVILADSCDLMGCGSSLRDSVAAIVDRTVTWIENDRLRKLNGSIPPQVSQEMLKQSPQQQGFSRLPNGHSATNSGNPTSHTDLSLTPSVDTPNPGIPPSRGNYYGEPTAEASYPPLPYNDPSGHDSGNLPYTTEDPYLYAQPGQVTAAHVQTQGQAQAQAQAQTQIQQSQTPIGDHNPLSAFAAQATSLQQPSSDMMWRQTTPGGNTWQEWTAAVVDNQDRYSANALMSLGASTRPSSVVNDGASQPQGMGMGGGGINSANIPTTGNTQWPLLLFHDGTGMGGT</sequence>
<dbReference type="PROSITE" id="PS50048">
    <property type="entry name" value="ZN2_CY6_FUNGAL_2"/>
    <property type="match status" value="1"/>
</dbReference>
<dbReference type="GO" id="GO:0000981">
    <property type="term" value="F:DNA-binding transcription factor activity, RNA polymerase II-specific"/>
    <property type="evidence" value="ECO:0007669"/>
    <property type="project" value="InterPro"/>
</dbReference>
<dbReference type="CDD" id="cd00067">
    <property type="entry name" value="GAL4"/>
    <property type="match status" value="1"/>
</dbReference>
<dbReference type="OrthoDB" id="4456959at2759"/>
<reference evidence="5" key="1">
    <citation type="journal article" date="2021" name="Nat. Commun.">
        <title>Genetic determinants of endophytism in the Arabidopsis root mycobiome.</title>
        <authorList>
            <person name="Mesny F."/>
            <person name="Miyauchi S."/>
            <person name="Thiergart T."/>
            <person name="Pickel B."/>
            <person name="Atanasova L."/>
            <person name="Karlsson M."/>
            <person name="Huettel B."/>
            <person name="Barry K.W."/>
            <person name="Haridas S."/>
            <person name="Chen C."/>
            <person name="Bauer D."/>
            <person name="Andreopoulos W."/>
            <person name="Pangilinan J."/>
            <person name="LaButti K."/>
            <person name="Riley R."/>
            <person name="Lipzen A."/>
            <person name="Clum A."/>
            <person name="Drula E."/>
            <person name="Henrissat B."/>
            <person name="Kohler A."/>
            <person name="Grigoriev I.V."/>
            <person name="Martin F.M."/>
            <person name="Hacquard S."/>
        </authorList>
    </citation>
    <scope>NUCLEOTIDE SEQUENCE</scope>
    <source>
        <strain evidence="5">MPI-SDFR-AT-0073</strain>
    </source>
</reference>